<name>A0A0F9F0B2_9ZZZZ</name>
<organism evidence="2">
    <name type="scientific">marine sediment metagenome</name>
    <dbReference type="NCBI Taxonomy" id="412755"/>
    <lineage>
        <taxon>unclassified sequences</taxon>
        <taxon>metagenomes</taxon>
        <taxon>ecological metagenomes</taxon>
    </lineage>
</organism>
<feature type="transmembrane region" description="Helical" evidence="1">
    <location>
        <begin position="34"/>
        <end position="61"/>
    </location>
</feature>
<reference evidence="2" key="1">
    <citation type="journal article" date="2015" name="Nature">
        <title>Complex archaea that bridge the gap between prokaryotes and eukaryotes.</title>
        <authorList>
            <person name="Spang A."/>
            <person name="Saw J.H."/>
            <person name="Jorgensen S.L."/>
            <person name="Zaremba-Niedzwiedzka K."/>
            <person name="Martijn J."/>
            <person name="Lind A.E."/>
            <person name="van Eijk R."/>
            <person name="Schleper C."/>
            <person name="Guy L."/>
            <person name="Ettema T.J."/>
        </authorList>
    </citation>
    <scope>NUCLEOTIDE SEQUENCE</scope>
</reference>
<proteinExistence type="predicted"/>
<keyword evidence="1" id="KW-0472">Membrane</keyword>
<gene>
    <name evidence="2" type="ORF">LCGC14_2364680</name>
</gene>
<sequence length="67" mass="7588">MVIGIYLVIAFLVFVAIACEKFTHDAAFHTRWEAIRIGALVGVFWLPIVVMIALGIFYSYIHDRGTM</sequence>
<keyword evidence="1" id="KW-0812">Transmembrane</keyword>
<dbReference type="EMBL" id="LAZR01034721">
    <property type="protein sequence ID" value="KKL44537.1"/>
    <property type="molecule type" value="Genomic_DNA"/>
</dbReference>
<dbReference type="AlphaFoldDB" id="A0A0F9F0B2"/>
<keyword evidence="1" id="KW-1133">Transmembrane helix</keyword>
<evidence type="ECO:0000256" key="1">
    <source>
        <dbReference type="SAM" id="Phobius"/>
    </source>
</evidence>
<accession>A0A0F9F0B2</accession>
<evidence type="ECO:0000313" key="2">
    <source>
        <dbReference type="EMBL" id="KKL44537.1"/>
    </source>
</evidence>
<protein>
    <submittedName>
        <fullName evidence="2">Uncharacterized protein</fullName>
    </submittedName>
</protein>
<comment type="caution">
    <text evidence="2">The sequence shown here is derived from an EMBL/GenBank/DDBJ whole genome shotgun (WGS) entry which is preliminary data.</text>
</comment>